<dbReference type="InterPro" id="IPR050415">
    <property type="entry name" value="MRET"/>
</dbReference>
<comment type="caution">
    <text evidence="3">The sequence shown here is derived from an EMBL/GenBank/DDBJ whole genome shotgun (WGS) entry which is preliminary data.</text>
</comment>
<dbReference type="SUPFAM" id="SSF63380">
    <property type="entry name" value="Riboflavin synthase domain-like"/>
    <property type="match status" value="1"/>
</dbReference>
<dbReference type="InterPro" id="IPR039261">
    <property type="entry name" value="FNR_nucleotide-bd"/>
</dbReference>
<dbReference type="CDD" id="cd06189">
    <property type="entry name" value="flavin_oxioreductase"/>
    <property type="match status" value="1"/>
</dbReference>
<name>A0ABV3S9S8_9GAMM</name>
<dbReference type="SUPFAM" id="SSF52343">
    <property type="entry name" value="Ferredoxin reductase-like, C-terminal NADP-linked domain"/>
    <property type="match status" value="1"/>
</dbReference>
<evidence type="ECO:0000259" key="1">
    <source>
        <dbReference type="PROSITE" id="PS51085"/>
    </source>
</evidence>
<dbReference type="PROSITE" id="PS51384">
    <property type="entry name" value="FAD_FR"/>
    <property type="match status" value="1"/>
</dbReference>
<dbReference type="Pfam" id="PF00175">
    <property type="entry name" value="NAD_binding_1"/>
    <property type="match status" value="1"/>
</dbReference>
<accession>A0ABV3S9S8</accession>
<organism evidence="3 4">
    <name type="scientific">Spiribacter onubensis</name>
    <dbReference type="NCBI Taxonomy" id="3122420"/>
    <lineage>
        <taxon>Bacteria</taxon>
        <taxon>Pseudomonadati</taxon>
        <taxon>Pseudomonadota</taxon>
        <taxon>Gammaproteobacteria</taxon>
        <taxon>Chromatiales</taxon>
        <taxon>Ectothiorhodospiraceae</taxon>
        <taxon>Spiribacter</taxon>
    </lineage>
</organism>
<evidence type="ECO:0000259" key="2">
    <source>
        <dbReference type="PROSITE" id="PS51384"/>
    </source>
</evidence>
<dbReference type="Gene3D" id="2.40.30.10">
    <property type="entry name" value="Translation factors"/>
    <property type="match status" value="1"/>
</dbReference>
<dbReference type="PANTHER" id="PTHR47354:SF5">
    <property type="entry name" value="PROTEIN RFBI"/>
    <property type="match status" value="1"/>
</dbReference>
<gene>
    <name evidence="3" type="ORF">V6X64_07675</name>
</gene>
<reference evidence="3 4" key="1">
    <citation type="submission" date="2024-02" db="EMBL/GenBank/DDBJ databases">
        <title>New especies of Spiribacter isolated from saline water.</title>
        <authorList>
            <person name="Leon M.J."/>
            <person name="De La Haba R."/>
            <person name="Sanchez-Porro C."/>
            <person name="Ventosa A."/>
        </authorList>
    </citation>
    <scope>NUCLEOTIDE SEQUENCE [LARGE SCALE GENOMIC DNA]</scope>
    <source>
        <strain evidence="4">ag22IC4-227</strain>
    </source>
</reference>
<dbReference type="InterPro" id="IPR001433">
    <property type="entry name" value="OxRdtase_FAD/NAD-bd"/>
</dbReference>
<evidence type="ECO:0000313" key="4">
    <source>
        <dbReference type="Proteomes" id="UP001556653"/>
    </source>
</evidence>
<evidence type="ECO:0000313" key="3">
    <source>
        <dbReference type="EMBL" id="MEX0386866.1"/>
    </source>
</evidence>
<dbReference type="EMBL" id="JBAKFJ010000001">
    <property type="protein sequence ID" value="MEX0386866.1"/>
    <property type="molecule type" value="Genomic_DNA"/>
</dbReference>
<dbReference type="Pfam" id="PF00970">
    <property type="entry name" value="FAD_binding_6"/>
    <property type="match status" value="1"/>
</dbReference>
<dbReference type="InterPro" id="IPR017938">
    <property type="entry name" value="Riboflavin_synthase-like_b-brl"/>
</dbReference>
<dbReference type="InterPro" id="IPR012675">
    <property type="entry name" value="Beta-grasp_dom_sf"/>
</dbReference>
<dbReference type="InterPro" id="IPR006058">
    <property type="entry name" value="2Fe2S_fd_BS"/>
</dbReference>
<feature type="domain" description="FAD-binding FR-type" evidence="2">
    <location>
        <begin position="100"/>
        <end position="200"/>
    </location>
</feature>
<protein>
    <submittedName>
        <fullName evidence="3">CDP-6-deoxy-delta-3,4-glucoseen reductase</fullName>
    </submittedName>
</protein>
<dbReference type="SUPFAM" id="SSF54292">
    <property type="entry name" value="2Fe-2S ferredoxin-like"/>
    <property type="match status" value="1"/>
</dbReference>
<keyword evidence="4" id="KW-1185">Reference proteome</keyword>
<dbReference type="InterPro" id="IPR001041">
    <property type="entry name" value="2Fe-2S_ferredoxin-type"/>
</dbReference>
<dbReference type="InterPro" id="IPR017927">
    <property type="entry name" value="FAD-bd_FR_type"/>
</dbReference>
<proteinExistence type="predicted"/>
<dbReference type="PROSITE" id="PS51085">
    <property type="entry name" value="2FE2S_FER_2"/>
    <property type="match status" value="1"/>
</dbReference>
<dbReference type="PROSITE" id="PS00197">
    <property type="entry name" value="2FE2S_FER_1"/>
    <property type="match status" value="1"/>
</dbReference>
<feature type="domain" description="2Fe-2S ferredoxin-type" evidence="1">
    <location>
        <begin position="3"/>
        <end position="93"/>
    </location>
</feature>
<dbReference type="PRINTS" id="PR00410">
    <property type="entry name" value="PHEHYDRXLASE"/>
</dbReference>
<sequence length="337" mass="37336">MTHRIRIADSDHAFDAEEGESVIDAALRAGLMLPYSCRSGTCGTCMGDVVEGSIAYPDGLPPAIDSQQDSAGKALFCQARPASDLVIRVAEVRDAGDIRPRRLPARVEHIEECAPDVRRLFLKLPRDKRLPFLAGQYIDFLLRGGQRRSFSLANAPHDDERLELHIRHLPGGVFSGHVFNDMREGALLRFEGPLGNFFLREDSDRPMILMGGGTGFAPIKGIIEHALYIGVDRPMHIYWGARARQDLYLDHLPREWAEQHPHITYTPVLSEPAESDGWTGATGFVHRQVVEDHPGLGGFDVYMSGPPPMINAARQAFTDAGLPADRLYYDSFEAAPE</sequence>
<dbReference type="Proteomes" id="UP001556653">
    <property type="component" value="Unassembled WGS sequence"/>
</dbReference>
<dbReference type="Pfam" id="PF00111">
    <property type="entry name" value="Fer2"/>
    <property type="match status" value="1"/>
</dbReference>
<dbReference type="Gene3D" id="3.10.20.30">
    <property type="match status" value="1"/>
</dbReference>
<dbReference type="RefSeq" id="WP_367967337.1">
    <property type="nucleotide sequence ID" value="NZ_JBAKFJ010000001.1"/>
</dbReference>
<dbReference type="InterPro" id="IPR036010">
    <property type="entry name" value="2Fe-2S_ferredoxin-like_sf"/>
</dbReference>
<dbReference type="PANTHER" id="PTHR47354">
    <property type="entry name" value="NADH OXIDOREDUCTASE HCR"/>
    <property type="match status" value="1"/>
</dbReference>
<dbReference type="InterPro" id="IPR008333">
    <property type="entry name" value="Cbr1-like_FAD-bd_dom"/>
</dbReference>
<dbReference type="CDD" id="cd00207">
    <property type="entry name" value="fer2"/>
    <property type="match status" value="1"/>
</dbReference>
<dbReference type="Gene3D" id="3.40.50.80">
    <property type="entry name" value="Nucleotide-binding domain of ferredoxin-NADP reductase (FNR) module"/>
    <property type="match status" value="1"/>
</dbReference>